<accession>A0A2P7BGC4</accession>
<protein>
    <submittedName>
        <fullName evidence="3">ABC transporter</fullName>
    </submittedName>
</protein>
<keyword evidence="4" id="KW-1185">Reference proteome</keyword>
<feature type="signal peptide" evidence="2">
    <location>
        <begin position="1"/>
        <end position="19"/>
    </location>
</feature>
<dbReference type="EMBL" id="PGGO01000017">
    <property type="protein sequence ID" value="PSH65544.1"/>
    <property type="molecule type" value="Genomic_DNA"/>
</dbReference>
<comment type="caution">
    <text evidence="3">The sequence shown here is derived from an EMBL/GenBank/DDBJ whole genome shotgun (WGS) entry which is preliminary data.</text>
</comment>
<organism evidence="3 4">
    <name type="scientific">Phyllobacterium brassicacearum</name>
    <dbReference type="NCBI Taxonomy" id="314235"/>
    <lineage>
        <taxon>Bacteria</taxon>
        <taxon>Pseudomonadati</taxon>
        <taxon>Pseudomonadota</taxon>
        <taxon>Alphaproteobacteria</taxon>
        <taxon>Hyphomicrobiales</taxon>
        <taxon>Phyllobacteriaceae</taxon>
        <taxon>Phyllobacterium</taxon>
    </lineage>
</organism>
<keyword evidence="2" id="KW-0732">Signal</keyword>
<evidence type="ECO:0000256" key="1">
    <source>
        <dbReference type="SAM" id="MobiDB-lite"/>
    </source>
</evidence>
<evidence type="ECO:0000313" key="4">
    <source>
        <dbReference type="Proteomes" id="UP000241444"/>
    </source>
</evidence>
<reference evidence="4" key="1">
    <citation type="submission" date="2017-11" db="EMBL/GenBank/DDBJ databases">
        <authorList>
            <person name="Kuznetsova I."/>
            <person name="Sazanova A."/>
            <person name="Chirak E."/>
            <person name="Safronova V."/>
            <person name="Willems A."/>
        </authorList>
    </citation>
    <scope>NUCLEOTIDE SEQUENCE [LARGE SCALE GENOMIC DNA]</scope>
    <source>
        <strain evidence="4">STM 196</strain>
    </source>
</reference>
<dbReference type="PROSITE" id="PS51257">
    <property type="entry name" value="PROKAR_LIPOPROTEIN"/>
    <property type="match status" value="1"/>
</dbReference>
<gene>
    <name evidence="3" type="ORF">CU102_20085</name>
</gene>
<dbReference type="RefSeq" id="WP_106712882.1">
    <property type="nucleotide sequence ID" value="NZ_PGGO01000017.1"/>
</dbReference>
<evidence type="ECO:0000313" key="3">
    <source>
        <dbReference type="EMBL" id="PSH65544.1"/>
    </source>
</evidence>
<dbReference type="Proteomes" id="UP000241444">
    <property type="component" value="Unassembled WGS sequence"/>
</dbReference>
<name>A0A2P7BGC4_9HYPH</name>
<proteinExistence type="predicted"/>
<dbReference type="AlphaFoldDB" id="A0A2P7BGC4"/>
<sequence>MSRVLIALVAVLAVGSLSACESIGKGKGKAPPPVEEPATAPVYK</sequence>
<evidence type="ECO:0000256" key="2">
    <source>
        <dbReference type="SAM" id="SignalP"/>
    </source>
</evidence>
<feature type="chain" id="PRO_5015175241" evidence="2">
    <location>
        <begin position="20"/>
        <end position="44"/>
    </location>
</feature>
<feature type="region of interest" description="Disordered" evidence="1">
    <location>
        <begin position="22"/>
        <end position="44"/>
    </location>
</feature>